<organism evidence="1 2">
    <name type="scientific">Phytophthora cactorum</name>
    <dbReference type="NCBI Taxonomy" id="29920"/>
    <lineage>
        <taxon>Eukaryota</taxon>
        <taxon>Sar</taxon>
        <taxon>Stramenopiles</taxon>
        <taxon>Oomycota</taxon>
        <taxon>Peronosporomycetes</taxon>
        <taxon>Peronosporales</taxon>
        <taxon>Peronosporaceae</taxon>
        <taxon>Phytophthora</taxon>
    </lineage>
</organism>
<sequence length="60" mass="6375">MAVRCDGPRLTGDDDGDNYPVKSRARAAVRRMKPLMVVGAGVAETLTKCRGSCLARAVVI</sequence>
<name>A0A8T1JPW4_9STRA</name>
<evidence type="ECO:0000313" key="1">
    <source>
        <dbReference type="EMBL" id="KAG2883068.1"/>
    </source>
</evidence>
<gene>
    <name evidence="1" type="ORF">PC117_g26108</name>
</gene>
<evidence type="ECO:0000313" key="2">
    <source>
        <dbReference type="Proteomes" id="UP000736787"/>
    </source>
</evidence>
<reference evidence="1" key="1">
    <citation type="submission" date="2018-10" db="EMBL/GenBank/DDBJ databases">
        <title>Effector identification in a new, highly contiguous assembly of the strawberry crown rot pathogen Phytophthora cactorum.</title>
        <authorList>
            <person name="Armitage A.D."/>
            <person name="Nellist C.F."/>
            <person name="Bates H."/>
            <person name="Vickerstaff R.J."/>
            <person name="Harrison R.J."/>
        </authorList>
    </citation>
    <scope>NUCLEOTIDE SEQUENCE</scope>
    <source>
        <strain evidence="1">4040</strain>
    </source>
</reference>
<proteinExistence type="predicted"/>
<accession>A0A8T1JPW4</accession>
<comment type="caution">
    <text evidence="1">The sequence shown here is derived from an EMBL/GenBank/DDBJ whole genome shotgun (WGS) entry which is preliminary data.</text>
</comment>
<dbReference type="EMBL" id="RCMK01002264">
    <property type="protein sequence ID" value="KAG2883068.1"/>
    <property type="molecule type" value="Genomic_DNA"/>
</dbReference>
<protein>
    <submittedName>
        <fullName evidence="1">Uncharacterized protein</fullName>
    </submittedName>
</protein>
<dbReference type="Proteomes" id="UP000736787">
    <property type="component" value="Unassembled WGS sequence"/>
</dbReference>
<dbReference type="AlphaFoldDB" id="A0A8T1JPW4"/>